<sequence>MNPPRAMDMSPPIRLGLGRRMQIAFALAAAITGFLAISALWIFRDVDASLRVLQEQNLPAELHVAELNASAHALSASLAALAMADRPTDKVPAQQQIDQLLTTIDQQIGLVLTSEREARIQLERLIRTMRLNANNTRQLVDGRADLYVRRQVKLDAIEQAAAVIRQQLLVTTGSPAQIMQLSGELGQLSGLLSAASQAQDEQQLAMYHDAYTPHLQRLQYLVHSLPATRQQVVRTALAPFEEAIVPGDGLIALYGLRLGLDRITLQLLQENQQLTQEISSLLTHVASDNRQDTVALLDDRRYVLQRGSVQFGVILLVALALFFWVGYVYVGRVIMRLERLQQGVQDIVTGRTTGSLVMQDAEDDEILALSNSLDRFRDLIQQLREQSEGLARSEARLWSIFEASPFPLWISNLETGYLIYLDHRFAELFKLGQERGGSGLDISQLFAERGAYAELQCLMNTQHRISDRELQLRAVDGTLVWVMLSAVRIQYADQQAIFGALQDISGRKQAEEQQRRAKESAEAATRAKSAFLANMSHELRTPLAAILGYAHLMQQTSLTQRQQSLQQKVSASATTLLELIDSILDFSKIEAGRLELESVDFNLQQVLDRVASIATVQAEAKGLSLVIAVDPSVPMALKGDPLRLGQILLNLVNNAIKFTLRGKVMVTVVPGESTDQQVELQCCVKDTGIGMSEAQMATIFQSFTQADSSTTRRFGGTGLGLAICRELIHKMEGEIDVSSLLGQGTLFSFNVWLQRATLQSAASDDGHGLHGLTAMVVDHNVATGRELADWLSGWGMKVRHVSSGEIALQLLLAAQESIALSPVDLVLIEQSLPALDGVDTARKLAQQMRSGRLVCPKVMLLVSNPLAANAGNPEGVDATLQKPVGQAELQSMVMQVLGQLSSRPVSPPCRATLRAELRGMRILVVEDNDILCEFEVDLLSSMGVLPIVAVNGKQAVDLLADPETHVDAVLMDVQMPIMDGLAATRLIRRLPGREQLPIIAMTAHAIDTEKQRCFDAGMNDHISKPIDPDRLAGALVHAVYPSVAAGSVPMPTHLPDVPDLPGLDLNAALQRLGGKVAFLRRMLNRFRTGYPDAAHRLRELSDSVQYDEARRYAHSLKGLAGTLGATQVAELASMIEPKMAQHSSDGMDQLLIDLAAELDVVLNSIDSWLPPRSEMPVKSDHALDGRDDAAPQLNELDALLRVRSISARRRFQELQALVAAVDESVAIDMGTALESLDFPEAQRLLGRILAYYAERNPSS</sequence>
<keyword evidence="12" id="KW-0902">Two-component regulatory system</keyword>
<evidence type="ECO:0000256" key="5">
    <source>
        <dbReference type="ARBA" id="ARBA00022553"/>
    </source>
</evidence>
<evidence type="ECO:0000256" key="6">
    <source>
        <dbReference type="ARBA" id="ARBA00022679"/>
    </source>
</evidence>
<dbReference type="Gene3D" id="3.40.50.2300">
    <property type="match status" value="2"/>
</dbReference>
<dbReference type="EMBL" id="JACHHY010000001">
    <property type="protein sequence ID" value="MBB5016834.1"/>
    <property type="molecule type" value="Genomic_DNA"/>
</dbReference>
<protein>
    <recommendedName>
        <fullName evidence="16">Sensory/regulatory protein RpfC</fullName>
        <ecNumber evidence="3">2.7.13.3</ecNumber>
    </recommendedName>
    <alternativeName>
        <fullName evidence="17">Virulence sensor protein BvgS</fullName>
    </alternativeName>
</protein>
<reference evidence="27 28" key="1">
    <citation type="submission" date="2020-08" db="EMBL/GenBank/DDBJ databases">
        <title>Genomic Encyclopedia of Type Strains, Phase IV (KMG-IV): sequencing the most valuable type-strain genomes for metagenomic binning, comparative biology and taxonomic classification.</title>
        <authorList>
            <person name="Goeker M."/>
        </authorList>
    </citation>
    <scope>NUCLEOTIDE SEQUENCE [LARGE SCALE GENOMIC DNA]</scope>
    <source>
        <strain evidence="27 28">DSM 27165</strain>
    </source>
</reference>
<evidence type="ECO:0000259" key="26">
    <source>
        <dbReference type="PROSITE" id="PS50894"/>
    </source>
</evidence>
<dbReference type="InterPro" id="IPR003594">
    <property type="entry name" value="HATPase_dom"/>
</dbReference>
<dbReference type="Gene3D" id="3.30.450.20">
    <property type="entry name" value="PAS domain"/>
    <property type="match status" value="1"/>
</dbReference>
<dbReference type="SMART" id="SM00448">
    <property type="entry name" value="REC"/>
    <property type="match status" value="2"/>
</dbReference>
<evidence type="ECO:0000256" key="15">
    <source>
        <dbReference type="ARBA" id="ARBA00064003"/>
    </source>
</evidence>
<dbReference type="Pfam" id="PF00072">
    <property type="entry name" value="Response_reg"/>
    <property type="match status" value="1"/>
</dbReference>
<dbReference type="InterPro" id="IPR036097">
    <property type="entry name" value="HisK_dim/P_sf"/>
</dbReference>
<dbReference type="Proteomes" id="UP000575898">
    <property type="component" value="Unassembled WGS sequence"/>
</dbReference>
<evidence type="ECO:0000256" key="11">
    <source>
        <dbReference type="ARBA" id="ARBA00022989"/>
    </source>
</evidence>
<dbReference type="PANTHER" id="PTHR45339">
    <property type="entry name" value="HYBRID SIGNAL TRANSDUCTION HISTIDINE KINASE J"/>
    <property type="match status" value="1"/>
</dbReference>
<dbReference type="Gene3D" id="6.10.340.10">
    <property type="match status" value="1"/>
</dbReference>
<name>A0A840MBY0_9PROT</name>
<comment type="subunit">
    <text evidence="15">At low DSF concentrations, interacts with RpfF.</text>
</comment>
<dbReference type="PROSITE" id="PS50885">
    <property type="entry name" value="HAMP"/>
    <property type="match status" value="1"/>
</dbReference>
<proteinExistence type="predicted"/>
<evidence type="ECO:0000256" key="1">
    <source>
        <dbReference type="ARBA" id="ARBA00000085"/>
    </source>
</evidence>
<keyword evidence="13 21" id="KW-0472">Membrane</keyword>
<dbReference type="InterPro" id="IPR000700">
    <property type="entry name" value="PAS-assoc_C"/>
</dbReference>
<evidence type="ECO:0000256" key="14">
    <source>
        <dbReference type="ARBA" id="ARBA00058004"/>
    </source>
</evidence>
<dbReference type="CDD" id="cd16922">
    <property type="entry name" value="HATPase_EvgS-ArcB-TorS-like"/>
    <property type="match status" value="1"/>
</dbReference>
<dbReference type="EC" id="2.7.13.3" evidence="3"/>
<dbReference type="FunFam" id="1.10.287.130:FF:000002">
    <property type="entry name" value="Two-component osmosensing histidine kinase"/>
    <property type="match status" value="1"/>
</dbReference>
<evidence type="ECO:0000256" key="10">
    <source>
        <dbReference type="ARBA" id="ARBA00022840"/>
    </source>
</evidence>
<evidence type="ECO:0000256" key="13">
    <source>
        <dbReference type="ARBA" id="ARBA00023136"/>
    </source>
</evidence>
<dbReference type="SMART" id="SM00387">
    <property type="entry name" value="HATPase_c"/>
    <property type="match status" value="1"/>
</dbReference>
<feature type="domain" description="HAMP" evidence="25">
    <location>
        <begin position="331"/>
        <end position="385"/>
    </location>
</feature>
<dbReference type="SUPFAM" id="SSF47384">
    <property type="entry name" value="Homodimeric domain of signal transducing histidine kinase"/>
    <property type="match status" value="1"/>
</dbReference>
<comment type="caution">
    <text evidence="19">Lacks conserved residue(s) required for the propagation of feature annotation.</text>
</comment>
<evidence type="ECO:0000256" key="2">
    <source>
        <dbReference type="ARBA" id="ARBA00004651"/>
    </source>
</evidence>
<evidence type="ECO:0000256" key="16">
    <source>
        <dbReference type="ARBA" id="ARBA00068150"/>
    </source>
</evidence>
<dbReference type="CDD" id="cd00082">
    <property type="entry name" value="HisKA"/>
    <property type="match status" value="1"/>
</dbReference>
<keyword evidence="8" id="KW-0547">Nucleotide-binding</keyword>
<evidence type="ECO:0000256" key="7">
    <source>
        <dbReference type="ARBA" id="ARBA00022692"/>
    </source>
</evidence>
<dbReference type="Pfam" id="PF00512">
    <property type="entry name" value="HisKA"/>
    <property type="match status" value="1"/>
</dbReference>
<dbReference type="PANTHER" id="PTHR45339:SF1">
    <property type="entry name" value="HYBRID SIGNAL TRANSDUCTION HISTIDINE KINASE J"/>
    <property type="match status" value="1"/>
</dbReference>
<dbReference type="Gene3D" id="1.20.120.160">
    <property type="entry name" value="HPT domain"/>
    <property type="match status" value="1"/>
</dbReference>
<dbReference type="PROSITE" id="PS50109">
    <property type="entry name" value="HIS_KIN"/>
    <property type="match status" value="1"/>
</dbReference>
<dbReference type="PROSITE" id="PS50110">
    <property type="entry name" value="RESPONSE_REGULATORY"/>
    <property type="match status" value="2"/>
</dbReference>
<evidence type="ECO:0000259" key="25">
    <source>
        <dbReference type="PROSITE" id="PS50885"/>
    </source>
</evidence>
<dbReference type="PROSITE" id="PS50113">
    <property type="entry name" value="PAC"/>
    <property type="match status" value="1"/>
</dbReference>
<feature type="domain" description="PAC" evidence="24">
    <location>
        <begin position="466"/>
        <end position="516"/>
    </location>
</feature>
<feature type="domain" description="HPt" evidence="26">
    <location>
        <begin position="1075"/>
        <end position="1168"/>
    </location>
</feature>
<dbReference type="SUPFAM" id="SSF47226">
    <property type="entry name" value="Histidine-containing phosphotransfer domain, HPT domain"/>
    <property type="match status" value="1"/>
</dbReference>
<evidence type="ECO:0000313" key="28">
    <source>
        <dbReference type="Proteomes" id="UP000575898"/>
    </source>
</evidence>
<keyword evidence="5 19" id="KW-0597">Phosphoprotein</keyword>
<dbReference type="InterPro" id="IPR003661">
    <property type="entry name" value="HisK_dim/P_dom"/>
</dbReference>
<dbReference type="InterPro" id="IPR003660">
    <property type="entry name" value="HAMP_dom"/>
</dbReference>
<gene>
    <name evidence="27" type="ORF">HNQ59_000096</name>
</gene>
<evidence type="ECO:0000256" key="17">
    <source>
        <dbReference type="ARBA" id="ARBA00070152"/>
    </source>
</evidence>
<comment type="catalytic activity">
    <reaction evidence="1">
        <text>ATP + protein L-histidine = ADP + protein N-phospho-L-histidine.</text>
        <dbReference type="EC" id="2.7.13.3"/>
    </reaction>
</comment>
<evidence type="ECO:0000256" key="9">
    <source>
        <dbReference type="ARBA" id="ARBA00022777"/>
    </source>
</evidence>
<keyword evidence="9" id="KW-0418">Kinase</keyword>
<evidence type="ECO:0000256" key="19">
    <source>
        <dbReference type="PROSITE-ProRule" id="PRU00169"/>
    </source>
</evidence>
<feature type="domain" description="Histidine kinase" evidence="22">
    <location>
        <begin position="534"/>
        <end position="755"/>
    </location>
</feature>
<dbReference type="PROSITE" id="PS50894">
    <property type="entry name" value="HPT"/>
    <property type="match status" value="1"/>
</dbReference>
<dbReference type="CDD" id="cd17546">
    <property type="entry name" value="REC_hyHK_CKI1_RcsC-like"/>
    <property type="match status" value="1"/>
</dbReference>
<evidence type="ECO:0000256" key="21">
    <source>
        <dbReference type="SAM" id="Phobius"/>
    </source>
</evidence>
<dbReference type="PRINTS" id="PR00344">
    <property type="entry name" value="BCTRLSENSOR"/>
</dbReference>
<dbReference type="SUPFAM" id="SSF55785">
    <property type="entry name" value="PYP-like sensor domain (PAS domain)"/>
    <property type="match status" value="1"/>
</dbReference>
<organism evidence="27 28">
    <name type="scientific">Chitinivorax tropicus</name>
    <dbReference type="NCBI Taxonomy" id="714531"/>
    <lineage>
        <taxon>Bacteria</taxon>
        <taxon>Pseudomonadati</taxon>
        <taxon>Pseudomonadota</taxon>
        <taxon>Betaproteobacteria</taxon>
        <taxon>Chitinivorax</taxon>
    </lineage>
</organism>
<keyword evidence="10" id="KW-0067">ATP-binding</keyword>
<dbReference type="GO" id="GO:0005524">
    <property type="term" value="F:ATP binding"/>
    <property type="evidence" value="ECO:0007669"/>
    <property type="project" value="UniProtKB-KW"/>
</dbReference>
<dbReference type="CDD" id="cd00156">
    <property type="entry name" value="REC"/>
    <property type="match status" value="1"/>
</dbReference>
<feature type="modified residue" description="Phosphohistidine" evidence="18">
    <location>
        <position position="1114"/>
    </location>
</feature>
<keyword evidence="7 21" id="KW-0812">Transmembrane</keyword>
<dbReference type="InterPro" id="IPR036890">
    <property type="entry name" value="HATPase_C_sf"/>
</dbReference>
<keyword evidence="28" id="KW-1185">Reference proteome</keyword>
<keyword evidence="4" id="KW-1003">Cell membrane</keyword>
<dbReference type="AlphaFoldDB" id="A0A840MBY0"/>
<dbReference type="SUPFAM" id="SSF55874">
    <property type="entry name" value="ATPase domain of HSP90 chaperone/DNA topoisomerase II/histidine kinase"/>
    <property type="match status" value="1"/>
</dbReference>
<accession>A0A840MBY0</accession>
<feature type="modified residue" description="4-aspartylphosphate" evidence="19">
    <location>
        <position position="972"/>
    </location>
</feature>
<dbReference type="InterPro" id="IPR005467">
    <property type="entry name" value="His_kinase_dom"/>
</dbReference>
<feature type="domain" description="Response regulatory" evidence="23">
    <location>
        <begin position="773"/>
        <end position="897"/>
    </location>
</feature>
<dbReference type="InterPro" id="IPR011006">
    <property type="entry name" value="CheY-like_superfamily"/>
</dbReference>
<evidence type="ECO:0000256" key="18">
    <source>
        <dbReference type="PROSITE-ProRule" id="PRU00110"/>
    </source>
</evidence>
<evidence type="ECO:0000256" key="20">
    <source>
        <dbReference type="SAM" id="Coils"/>
    </source>
</evidence>
<dbReference type="RefSeq" id="WP_184033667.1">
    <property type="nucleotide sequence ID" value="NZ_JACHHY010000001.1"/>
</dbReference>
<evidence type="ECO:0000256" key="3">
    <source>
        <dbReference type="ARBA" id="ARBA00012438"/>
    </source>
</evidence>
<evidence type="ECO:0000256" key="8">
    <source>
        <dbReference type="ARBA" id="ARBA00022741"/>
    </source>
</evidence>
<feature type="transmembrane region" description="Helical" evidence="21">
    <location>
        <begin position="309"/>
        <end position="330"/>
    </location>
</feature>
<evidence type="ECO:0000259" key="22">
    <source>
        <dbReference type="PROSITE" id="PS50109"/>
    </source>
</evidence>
<evidence type="ECO:0000256" key="12">
    <source>
        <dbReference type="ARBA" id="ARBA00023012"/>
    </source>
</evidence>
<keyword evidence="6" id="KW-0808">Transferase</keyword>
<feature type="transmembrane region" description="Helical" evidence="21">
    <location>
        <begin position="21"/>
        <end position="43"/>
    </location>
</feature>
<dbReference type="FunFam" id="3.30.565.10:FF:000010">
    <property type="entry name" value="Sensor histidine kinase RcsC"/>
    <property type="match status" value="1"/>
</dbReference>
<dbReference type="InterPro" id="IPR004358">
    <property type="entry name" value="Sig_transdc_His_kin-like_C"/>
</dbReference>
<dbReference type="InterPro" id="IPR000014">
    <property type="entry name" value="PAS"/>
</dbReference>
<evidence type="ECO:0000256" key="4">
    <source>
        <dbReference type="ARBA" id="ARBA00022475"/>
    </source>
</evidence>
<dbReference type="InterPro" id="IPR036641">
    <property type="entry name" value="HPT_dom_sf"/>
</dbReference>
<comment type="function">
    <text evidence="14">Member of the two-component regulatory system BvgS/BvgA. Phosphorylates BvgA via a four-step phosphorelay in response to environmental signals.</text>
</comment>
<dbReference type="Gene3D" id="3.30.565.10">
    <property type="entry name" value="Histidine kinase-like ATPase, C-terminal domain"/>
    <property type="match status" value="1"/>
</dbReference>
<dbReference type="InterPro" id="IPR001789">
    <property type="entry name" value="Sig_transdc_resp-reg_receiver"/>
</dbReference>
<comment type="caution">
    <text evidence="27">The sequence shown here is derived from an EMBL/GenBank/DDBJ whole genome shotgun (WGS) entry which is preliminary data.</text>
</comment>
<feature type="domain" description="Response regulatory" evidence="23">
    <location>
        <begin position="921"/>
        <end position="1039"/>
    </location>
</feature>
<keyword evidence="20" id="KW-0175">Coiled coil</keyword>
<dbReference type="SMART" id="SM00388">
    <property type="entry name" value="HisKA"/>
    <property type="match status" value="1"/>
</dbReference>
<dbReference type="InterPro" id="IPR035965">
    <property type="entry name" value="PAS-like_dom_sf"/>
</dbReference>
<dbReference type="InterPro" id="IPR008207">
    <property type="entry name" value="Sig_transdc_His_kin_Hpt_dom"/>
</dbReference>
<dbReference type="NCBIfam" id="TIGR00229">
    <property type="entry name" value="sensory_box"/>
    <property type="match status" value="1"/>
</dbReference>
<dbReference type="Gene3D" id="1.10.287.130">
    <property type="match status" value="1"/>
</dbReference>
<dbReference type="Pfam" id="PF01627">
    <property type="entry name" value="Hpt"/>
    <property type="match status" value="1"/>
</dbReference>
<dbReference type="Pfam" id="PF02518">
    <property type="entry name" value="HATPase_c"/>
    <property type="match status" value="1"/>
</dbReference>
<evidence type="ECO:0000259" key="24">
    <source>
        <dbReference type="PROSITE" id="PS50113"/>
    </source>
</evidence>
<feature type="coiled-coil region" evidence="20">
    <location>
        <begin position="366"/>
        <end position="393"/>
    </location>
</feature>
<evidence type="ECO:0000313" key="27">
    <source>
        <dbReference type="EMBL" id="MBB5016834.1"/>
    </source>
</evidence>
<comment type="subcellular location">
    <subcellularLocation>
        <location evidence="2">Cell membrane</location>
        <topology evidence="2">Multi-pass membrane protein</topology>
    </subcellularLocation>
</comment>
<keyword evidence="11 21" id="KW-1133">Transmembrane helix</keyword>
<dbReference type="CDD" id="cd00088">
    <property type="entry name" value="HPT"/>
    <property type="match status" value="1"/>
</dbReference>
<dbReference type="GO" id="GO:0000155">
    <property type="term" value="F:phosphorelay sensor kinase activity"/>
    <property type="evidence" value="ECO:0007669"/>
    <property type="project" value="InterPro"/>
</dbReference>
<dbReference type="SUPFAM" id="SSF52172">
    <property type="entry name" value="CheY-like"/>
    <property type="match status" value="2"/>
</dbReference>
<evidence type="ECO:0000259" key="23">
    <source>
        <dbReference type="PROSITE" id="PS50110"/>
    </source>
</evidence>
<dbReference type="GO" id="GO:0005886">
    <property type="term" value="C:plasma membrane"/>
    <property type="evidence" value="ECO:0007669"/>
    <property type="project" value="UniProtKB-SubCell"/>
</dbReference>